<dbReference type="GO" id="GO:0003724">
    <property type="term" value="F:RNA helicase activity"/>
    <property type="evidence" value="ECO:0007669"/>
    <property type="project" value="UniProtKB-EC"/>
</dbReference>
<sequence>MSKRGYSAEGIHGDLTQSKRDSVLRQFKDGTIEILVATDVAARGLDISGVTHVFNFDIPQDPESYVHRVGRTGRAGKTGLAITLVTPREMGMLRLIEQVIKRRIVRKPIPTIIEAVEGQQRLTMNEILRVIAEEDIEKYKGVAEELLSENDSVTLLSAALKIITKEPEAVEVRLTEPAPMRGRSMGNARPQQGNYNRDGYGQKTDTWTRRKGNDVRGGAAGAQRGRDNKRNG</sequence>
<dbReference type="InterPro" id="IPR001650">
    <property type="entry name" value="Helicase_C-like"/>
</dbReference>
<dbReference type="Pfam" id="PF00271">
    <property type="entry name" value="Helicase_C"/>
    <property type="match status" value="1"/>
</dbReference>
<dbReference type="CDD" id="cd18787">
    <property type="entry name" value="SF2_C_DEAD"/>
    <property type="match status" value="1"/>
</dbReference>
<dbReference type="GO" id="GO:0016787">
    <property type="term" value="F:hydrolase activity"/>
    <property type="evidence" value="ECO:0007669"/>
    <property type="project" value="UniProtKB-KW"/>
</dbReference>
<dbReference type="PANTHER" id="PTHR47963:SF5">
    <property type="entry name" value="DEAD-BOX ATP-DEPENDENT RNA HELICASE CSHA"/>
    <property type="match status" value="1"/>
</dbReference>
<evidence type="ECO:0000256" key="5">
    <source>
        <dbReference type="SAM" id="MobiDB-lite"/>
    </source>
</evidence>
<name>A0A2U3KCS5_9FIRM</name>
<dbReference type="GO" id="GO:0005840">
    <property type="term" value="C:ribosome"/>
    <property type="evidence" value="ECO:0007669"/>
    <property type="project" value="TreeGrafter"/>
</dbReference>
<dbReference type="EC" id="3.6.4.13" evidence="7"/>
<keyword evidence="1" id="KW-0547">Nucleotide-binding</keyword>
<dbReference type="InterPro" id="IPR027417">
    <property type="entry name" value="P-loop_NTPase"/>
</dbReference>
<gene>
    <name evidence="7" type="ORF">SBF1_1800001</name>
</gene>
<evidence type="ECO:0000313" key="7">
    <source>
        <dbReference type="EMBL" id="SPF37428.1"/>
    </source>
</evidence>
<dbReference type="SMART" id="SM00490">
    <property type="entry name" value="HELICc"/>
    <property type="match status" value="1"/>
</dbReference>
<dbReference type="PROSITE" id="PS51194">
    <property type="entry name" value="HELICASE_CTER"/>
    <property type="match status" value="1"/>
</dbReference>
<evidence type="ECO:0000313" key="8">
    <source>
        <dbReference type="Proteomes" id="UP000238916"/>
    </source>
</evidence>
<proteinExistence type="predicted"/>
<dbReference type="Proteomes" id="UP000238916">
    <property type="component" value="Unassembled WGS sequence"/>
</dbReference>
<dbReference type="SUPFAM" id="SSF52540">
    <property type="entry name" value="P-loop containing nucleoside triphosphate hydrolases"/>
    <property type="match status" value="1"/>
</dbReference>
<dbReference type="GO" id="GO:0005524">
    <property type="term" value="F:ATP binding"/>
    <property type="evidence" value="ECO:0007669"/>
    <property type="project" value="UniProtKB-KW"/>
</dbReference>
<dbReference type="GO" id="GO:0033592">
    <property type="term" value="F:RNA strand annealing activity"/>
    <property type="evidence" value="ECO:0007669"/>
    <property type="project" value="TreeGrafter"/>
</dbReference>
<evidence type="ECO:0000256" key="4">
    <source>
        <dbReference type="ARBA" id="ARBA00022840"/>
    </source>
</evidence>
<feature type="region of interest" description="Disordered" evidence="5">
    <location>
        <begin position="176"/>
        <end position="232"/>
    </location>
</feature>
<keyword evidence="2 7" id="KW-0378">Hydrolase</keyword>
<keyword evidence="4" id="KW-0067">ATP-binding</keyword>
<evidence type="ECO:0000256" key="3">
    <source>
        <dbReference type="ARBA" id="ARBA00022806"/>
    </source>
</evidence>
<evidence type="ECO:0000259" key="6">
    <source>
        <dbReference type="PROSITE" id="PS51194"/>
    </source>
</evidence>
<protein>
    <submittedName>
        <fullName evidence="7">DEAD-box ATP-dependent RNA helicase CshA</fullName>
        <ecNumber evidence="7">3.6.4.13</ecNumber>
    </submittedName>
</protein>
<dbReference type="EMBL" id="OMOF01000091">
    <property type="protein sequence ID" value="SPF37428.1"/>
    <property type="molecule type" value="Genomic_DNA"/>
</dbReference>
<evidence type="ECO:0000256" key="1">
    <source>
        <dbReference type="ARBA" id="ARBA00022741"/>
    </source>
</evidence>
<accession>A0A2U3KCS5</accession>
<organism evidence="7 8">
    <name type="scientific">Candidatus Desulfosporosinus infrequens</name>
    <dbReference type="NCBI Taxonomy" id="2043169"/>
    <lineage>
        <taxon>Bacteria</taxon>
        <taxon>Bacillati</taxon>
        <taxon>Bacillota</taxon>
        <taxon>Clostridia</taxon>
        <taxon>Eubacteriales</taxon>
        <taxon>Desulfitobacteriaceae</taxon>
        <taxon>Desulfosporosinus</taxon>
    </lineage>
</organism>
<dbReference type="GO" id="GO:0005829">
    <property type="term" value="C:cytosol"/>
    <property type="evidence" value="ECO:0007669"/>
    <property type="project" value="TreeGrafter"/>
</dbReference>
<dbReference type="PANTHER" id="PTHR47963">
    <property type="entry name" value="DEAD-BOX ATP-DEPENDENT RNA HELICASE 47, MITOCHONDRIAL"/>
    <property type="match status" value="1"/>
</dbReference>
<evidence type="ECO:0000256" key="2">
    <source>
        <dbReference type="ARBA" id="ARBA00022801"/>
    </source>
</evidence>
<dbReference type="Gene3D" id="3.40.50.300">
    <property type="entry name" value="P-loop containing nucleotide triphosphate hydrolases"/>
    <property type="match status" value="1"/>
</dbReference>
<dbReference type="GO" id="GO:0009409">
    <property type="term" value="P:response to cold"/>
    <property type="evidence" value="ECO:0007669"/>
    <property type="project" value="TreeGrafter"/>
</dbReference>
<dbReference type="InterPro" id="IPR050547">
    <property type="entry name" value="DEAD_box_RNA_helicases"/>
</dbReference>
<keyword evidence="3 7" id="KW-0347">Helicase</keyword>
<reference evidence="8" key="1">
    <citation type="submission" date="2018-02" db="EMBL/GenBank/DDBJ databases">
        <authorList>
            <person name="Hausmann B."/>
        </authorList>
    </citation>
    <scope>NUCLEOTIDE SEQUENCE [LARGE SCALE GENOMIC DNA]</scope>
    <source>
        <strain evidence="8">Peat soil MAG SbF1</strain>
    </source>
</reference>
<feature type="domain" description="Helicase C-terminal" evidence="6">
    <location>
        <begin position="1"/>
        <end position="117"/>
    </location>
</feature>
<dbReference type="AlphaFoldDB" id="A0A2U3KCS5"/>